<comment type="subcellular location">
    <subcellularLocation>
        <location evidence="1">Secreted</location>
    </subcellularLocation>
</comment>
<evidence type="ECO:0000256" key="1">
    <source>
        <dbReference type="ARBA" id="ARBA00004613"/>
    </source>
</evidence>
<evidence type="ECO:0000256" key="6">
    <source>
        <dbReference type="ARBA" id="ARBA00023157"/>
    </source>
</evidence>
<protein>
    <submittedName>
        <fullName evidence="11">Bone morphogenetic protein 15</fullName>
    </submittedName>
</protein>
<dbReference type="PANTHER" id="PTHR11848">
    <property type="entry name" value="TGF-BETA FAMILY"/>
    <property type="match status" value="1"/>
</dbReference>
<keyword evidence="3" id="KW-0964">Secreted</keyword>
<dbReference type="OMA" id="VYRHQLH"/>
<accession>H3AZV6</accession>
<dbReference type="SMART" id="SM00204">
    <property type="entry name" value="TGFB"/>
    <property type="match status" value="1"/>
</dbReference>
<dbReference type="InterPro" id="IPR029034">
    <property type="entry name" value="Cystine-knot_cytokine"/>
</dbReference>
<feature type="signal peptide" evidence="9">
    <location>
        <begin position="1"/>
        <end position="18"/>
    </location>
</feature>
<dbReference type="GO" id="GO:0005615">
    <property type="term" value="C:extracellular space"/>
    <property type="evidence" value="ECO:0007669"/>
    <property type="project" value="TreeGrafter"/>
</dbReference>
<reference evidence="11" key="3">
    <citation type="submission" date="2025-09" db="UniProtKB">
        <authorList>
            <consortium name="Ensembl"/>
        </authorList>
    </citation>
    <scope>IDENTIFICATION</scope>
</reference>
<dbReference type="EMBL" id="AFYH01043275">
    <property type="status" value="NOT_ANNOTATED_CDS"/>
    <property type="molecule type" value="Genomic_DNA"/>
</dbReference>
<evidence type="ECO:0000256" key="3">
    <source>
        <dbReference type="ARBA" id="ARBA00022525"/>
    </source>
</evidence>
<proteinExistence type="inferred from homology"/>
<evidence type="ECO:0000256" key="9">
    <source>
        <dbReference type="SAM" id="SignalP"/>
    </source>
</evidence>
<name>H3AZV6_LATCH</name>
<dbReference type="FunCoup" id="H3AZV6">
    <property type="interactions" value="157"/>
</dbReference>
<dbReference type="CDD" id="cd19402">
    <property type="entry name" value="TGF_beta_GDF9B"/>
    <property type="match status" value="1"/>
</dbReference>
<dbReference type="PROSITE" id="PS00250">
    <property type="entry name" value="TGF_BETA_1"/>
    <property type="match status" value="1"/>
</dbReference>
<keyword evidence="7" id="KW-0325">Glycoprotein</keyword>
<dbReference type="SUPFAM" id="SSF57501">
    <property type="entry name" value="Cystine-knot cytokines"/>
    <property type="match status" value="1"/>
</dbReference>
<evidence type="ECO:0000313" key="11">
    <source>
        <dbReference type="Ensembl" id="ENSLACP00000015177.1"/>
    </source>
</evidence>
<reference evidence="12" key="1">
    <citation type="submission" date="2011-08" db="EMBL/GenBank/DDBJ databases">
        <title>The draft genome of Latimeria chalumnae.</title>
        <authorList>
            <person name="Di Palma F."/>
            <person name="Alfoldi J."/>
            <person name="Johnson J."/>
            <person name="Berlin A."/>
            <person name="Gnerre S."/>
            <person name="Jaffe D."/>
            <person name="MacCallum I."/>
            <person name="Young S."/>
            <person name="Walker B.J."/>
            <person name="Lander E."/>
            <person name="Lindblad-Toh K."/>
        </authorList>
    </citation>
    <scope>NUCLEOTIDE SEQUENCE [LARGE SCALE GENOMIC DNA]</scope>
    <source>
        <strain evidence="12">Wild caught</strain>
    </source>
</reference>
<comment type="similarity">
    <text evidence="2 8">Belongs to the TGF-beta family.</text>
</comment>
<dbReference type="Pfam" id="PF00019">
    <property type="entry name" value="TGF_beta"/>
    <property type="match status" value="1"/>
</dbReference>
<dbReference type="GO" id="GO:0005125">
    <property type="term" value="F:cytokine activity"/>
    <property type="evidence" value="ECO:0007669"/>
    <property type="project" value="TreeGrafter"/>
</dbReference>
<dbReference type="Proteomes" id="UP000008672">
    <property type="component" value="Unassembled WGS sequence"/>
</dbReference>
<dbReference type="InterPro" id="IPR001839">
    <property type="entry name" value="TGF-b_C"/>
</dbReference>
<evidence type="ECO:0000256" key="2">
    <source>
        <dbReference type="ARBA" id="ARBA00006656"/>
    </source>
</evidence>
<dbReference type="PROSITE" id="PS51362">
    <property type="entry name" value="TGF_BETA_2"/>
    <property type="match status" value="1"/>
</dbReference>
<organism evidence="11 12">
    <name type="scientific">Latimeria chalumnae</name>
    <name type="common">Coelacanth</name>
    <dbReference type="NCBI Taxonomy" id="7897"/>
    <lineage>
        <taxon>Eukaryota</taxon>
        <taxon>Metazoa</taxon>
        <taxon>Chordata</taxon>
        <taxon>Craniata</taxon>
        <taxon>Vertebrata</taxon>
        <taxon>Euteleostomi</taxon>
        <taxon>Coelacanthiformes</taxon>
        <taxon>Coelacanthidae</taxon>
        <taxon>Latimeria</taxon>
    </lineage>
</organism>
<dbReference type="FunFam" id="2.10.90.10:FF:000012">
    <property type="entry name" value="Growth/differentiation factor 9 (Predicted)"/>
    <property type="match status" value="1"/>
</dbReference>
<dbReference type="InterPro" id="IPR015615">
    <property type="entry name" value="TGF-beta-rel"/>
</dbReference>
<dbReference type="EMBL" id="AFYH01043276">
    <property type="status" value="NOT_ANNOTATED_CDS"/>
    <property type="molecule type" value="Genomic_DNA"/>
</dbReference>
<reference evidence="11" key="2">
    <citation type="submission" date="2025-08" db="UniProtKB">
        <authorList>
            <consortium name="Ensembl"/>
        </authorList>
    </citation>
    <scope>IDENTIFICATION</scope>
</reference>
<evidence type="ECO:0000256" key="4">
    <source>
        <dbReference type="ARBA" id="ARBA00022729"/>
    </source>
</evidence>
<evidence type="ECO:0000256" key="5">
    <source>
        <dbReference type="ARBA" id="ARBA00023030"/>
    </source>
</evidence>
<keyword evidence="4 9" id="KW-0732">Signal</keyword>
<feature type="domain" description="TGF-beta family profile" evidence="10">
    <location>
        <begin position="267"/>
        <end position="394"/>
    </location>
</feature>
<dbReference type="InParanoid" id="H3AZV6"/>
<dbReference type="AlphaFoldDB" id="H3AZV6"/>
<dbReference type="Ensembl" id="ENSLACT00000015283.1">
    <property type="protein sequence ID" value="ENSLACP00000015177.1"/>
    <property type="gene ID" value="ENSLACG00000013361.1"/>
</dbReference>
<dbReference type="GO" id="GO:0008083">
    <property type="term" value="F:growth factor activity"/>
    <property type="evidence" value="ECO:0007669"/>
    <property type="project" value="UniProtKB-KW"/>
</dbReference>
<keyword evidence="6" id="KW-1015">Disulfide bond</keyword>
<evidence type="ECO:0000313" key="12">
    <source>
        <dbReference type="Proteomes" id="UP000008672"/>
    </source>
</evidence>
<dbReference type="HOGENOM" id="CLU_055377_0_0_1"/>
<feature type="chain" id="PRO_5003579673" evidence="9">
    <location>
        <begin position="19"/>
        <end position="394"/>
    </location>
</feature>
<dbReference type="STRING" id="7897.ENSLACP00000015177"/>
<sequence>MVLCSLFNVLLLFAVALGIEEAQGPMGIGPSLPLLSVLAGQAPRQSKALLRKHAEDQLQYMLKLYRRSADHEGRPRAHRTVGSNTVRLLKPLYNTTHHGTGPWHTQTIEYNLEILPEMEHLVKAAIIYSQTFSSHVSCRIWLFLESSEDLKLTNSTTGFFQDAALNVSFTPGKKWVEVDISSHILPSARTLGNRLQLQLSSTCTKLRETSHFFEKRRRQKLVLLQAPALLLHLNDTQRSAYRRKADDNNREPFMENVMTLEGHRLSRKTRQVGNIGSDLPSYLRKNAVTRNECKLHSFRVSFHQLGWDHWIIAPHRYNPKYCKGDCPRILHYGYNSPNHAIVQNFINELVDQNVPRPSCVPYKYQPISVLMVEGNGNILYKEYEDMVAQSCTCK</sequence>
<dbReference type="InterPro" id="IPR017948">
    <property type="entry name" value="TGFb_CS"/>
</dbReference>
<dbReference type="Gene3D" id="2.10.90.10">
    <property type="entry name" value="Cystine-knot cytokines"/>
    <property type="match status" value="1"/>
</dbReference>
<keyword evidence="5 8" id="KW-0339">Growth factor</keyword>
<evidence type="ECO:0000259" key="10">
    <source>
        <dbReference type="PROSITE" id="PS51362"/>
    </source>
</evidence>
<keyword evidence="12" id="KW-1185">Reference proteome</keyword>
<evidence type="ECO:0000256" key="7">
    <source>
        <dbReference type="ARBA" id="ARBA00023180"/>
    </source>
</evidence>
<dbReference type="GeneTree" id="ENSGT00940000160940"/>
<evidence type="ECO:0000256" key="8">
    <source>
        <dbReference type="RuleBase" id="RU000354"/>
    </source>
</evidence>
<dbReference type="eggNOG" id="KOG3900">
    <property type="taxonomic scope" value="Eukaryota"/>
</dbReference>
<dbReference type="PANTHER" id="PTHR11848:SF22">
    <property type="entry name" value="BONE MORPHOGENETIC PROTEIN 15"/>
    <property type="match status" value="1"/>
</dbReference>